<dbReference type="GO" id="GO:0000287">
    <property type="term" value="F:magnesium ion binding"/>
    <property type="evidence" value="ECO:0007669"/>
    <property type="project" value="TreeGrafter"/>
</dbReference>
<comment type="caution">
    <text evidence="1">The sequence shown here is derived from an EMBL/GenBank/DDBJ whole genome shotgun (WGS) entry which is preliminary data.</text>
</comment>
<evidence type="ECO:0000313" key="1">
    <source>
        <dbReference type="EMBL" id="TWI87243.1"/>
    </source>
</evidence>
<dbReference type="AlphaFoldDB" id="A0A562T1R2"/>
<gene>
    <name evidence="1" type="ORF">JM93_02483</name>
</gene>
<keyword evidence="2" id="KW-1185">Reference proteome</keyword>
<dbReference type="Proteomes" id="UP000320593">
    <property type="component" value="Unassembled WGS sequence"/>
</dbReference>
<name>A0A562T1R2_9HYPH</name>
<accession>A0A562T1R2</accession>
<protein>
    <recommendedName>
        <fullName evidence="3">Hydroxymethylpyrimidine pyrophosphatase-like HAD family hydrolase</fullName>
    </recommendedName>
</protein>
<dbReference type="Gene3D" id="3.30.1240.10">
    <property type="match status" value="1"/>
</dbReference>
<dbReference type="SUPFAM" id="SSF56784">
    <property type="entry name" value="HAD-like"/>
    <property type="match status" value="1"/>
</dbReference>
<dbReference type="PANTHER" id="PTHR10000">
    <property type="entry name" value="PHOSPHOSERINE PHOSPHATASE"/>
    <property type="match status" value="1"/>
</dbReference>
<dbReference type="GO" id="GO:0016791">
    <property type="term" value="F:phosphatase activity"/>
    <property type="evidence" value="ECO:0007669"/>
    <property type="project" value="TreeGrafter"/>
</dbReference>
<dbReference type="PANTHER" id="PTHR10000:SF8">
    <property type="entry name" value="HAD SUPERFAMILY HYDROLASE-LIKE, TYPE 3"/>
    <property type="match status" value="1"/>
</dbReference>
<dbReference type="EMBL" id="VLLF01000005">
    <property type="protein sequence ID" value="TWI87243.1"/>
    <property type="molecule type" value="Genomic_DNA"/>
</dbReference>
<reference evidence="1 2" key="1">
    <citation type="submission" date="2019-07" db="EMBL/GenBank/DDBJ databases">
        <title>Genomic Encyclopedia of Archaeal and Bacterial Type Strains, Phase II (KMG-II): from individual species to whole genera.</title>
        <authorList>
            <person name="Goeker M."/>
        </authorList>
    </citation>
    <scope>NUCLEOTIDE SEQUENCE [LARGE SCALE GENOMIC DNA]</scope>
    <source>
        <strain evidence="1 2">ATCC BAA-252</strain>
    </source>
</reference>
<dbReference type="InterPro" id="IPR036412">
    <property type="entry name" value="HAD-like_sf"/>
</dbReference>
<dbReference type="RefSeq" id="WP_145343666.1">
    <property type="nucleotide sequence ID" value="NZ_SMLY01000082.1"/>
</dbReference>
<dbReference type="OrthoDB" id="1650327at2"/>
<dbReference type="GO" id="GO:0005829">
    <property type="term" value="C:cytosol"/>
    <property type="evidence" value="ECO:0007669"/>
    <property type="project" value="TreeGrafter"/>
</dbReference>
<evidence type="ECO:0008006" key="3">
    <source>
        <dbReference type="Google" id="ProtNLM"/>
    </source>
</evidence>
<dbReference type="InterPro" id="IPR023214">
    <property type="entry name" value="HAD_sf"/>
</dbReference>
<dbReference type="Gene3D" id="3.40.50.1000">
    <property type="entry name" value="HAD superfamily/HAD-like"/>
    <property type="match status" value="1"/>
</dbReference>
<sequence length="280" mass="29599">MAVFVFDLDGTICFSGNEIADPILQQLWTLIAPDRVVIASARHPVNIMEVLPSGLFERFDIIGANGAVGYQKGKLVYGAALEGRGVLRILAELDRLNCAYLAYGTDFVVFSPAFHSLHARVEVNIGPLLRVGDASDYDSVIKILVLPTDPDGKALSFCQDVGGHSLFAHQDGTFDIMARGITKAGGLLALGYSFPVDAAFGNDSNDVPLLRIAKEAVCVGDHAAARSEADHLIEDGPNLASRVAAKIAQIRLVVASPHGNLAGQPATGYGSTLRPGNPIP</sequence>
<organism evidence="1 2">
    <name type="scientific">Roseibium hamelinense</name>
    <dbReference type="NCBI Taxonomy" id="150831"/>
    <lineage>
        <taxon>Bacteria</taxon>
        <taxon>Pseudomonadati</taxon>
        <taxon>Pseudomonadota</taxon>
        <taxon>Alphaproteobacteria</taxon>
        <taxon>Hyphomicrobiales</taxon>
        <taxon>Stappiaceae</taxon>
        <taxon>Roseibium</taxon>
    </lineage>
</organism>
<dbReference type="Pfam" id="PF08282">
    <property type="entry name" value="Hydrolase_3"/>
    <property type="match status" value="1"/>
</dbReference>
<evidence type="ECO:0000313" key="2">
    <source>
        <dbReference type="Proteomes" id="UP000320593"/>
    </source>
</evidence>
<proteinExistence type="predicted"/>